<evidence type="ECO:0000256" key="1">
    <source>
        <dbReference type="SAM" id="Phobius"/>
    </source>
</evidence>
<proteinExistence type="predicted"/>
<organism evidence="2 3">
    <name type="scientific">Polarella glacialis</name>
    <name type="common">Dinoflagellate</name>
    <dbReference type="NCBI Taxonomy" id="89957"/>
    <lineage>
        <taxon>Eukaryota</taxon>
        <taxon>Sar</taxon>
        <taxon>Alveolata</taxon>
        <taxon>Dinophyceae</taxon>
        <taxon>Suessiales</taxon>
        <taxon>Suessiaceae</taxon>
        <taxon>Polarella</taxon>
    </lineage>
</organism>
<feature type="transmembrane region" description="Helical" evidence="1">
    <location>
        <begin position="149"/>
        <end position="169"/>
    </location>
</feature>
<dbReference type="Proteomes" id="UP000654075">
    <property type="component" value="Unassembled WGS sequence"/>
</dbReference>
<comment type="caution">
    <text evidence="2">The sequence shown here is derived from an EMBL/GenBank/DDBJ whole genome shotgun (WGS) entry which is preliminary data.</text>
</comment>
<keyword evidence="1" id="KW-0812">Transmembrane</keyword>
<dbReference type="EMBL" id="CAJNNV010021793">
    <property type="protein sequence ID" value="CAE8607495.1"/>
    <property type="molecule type" value="Genomic_DNA"/>
</dbReference>
<feature type="transmembrane region" description="Helical" evidence="1">
    <location>
        <begin position="181"/>
        <end position="202"/>
    </location>
</feature>
<gene>
    <name evidence="2" type="ORF">PGLA1383_LOCUS25427</name>
</gene>
<feature type="transmembrane region" description="Helical" evidence="1">
    <location>
        <begin position="30"/>
        <end position="50"/>
    </location>
</feature>
<sequence length="353" mass="38424">MVLALLSWWLRCLYHDAVLGLRRWAREPEWPLLAVAVAFTASFLFHWLGYRLAIHRVGWSAPLFALTEWEGRTGWRKPLVFGISNAMVFVSLREAFAAQQLAPRRLASHLVAWSTALEVGIITLQAWRGVGSHFNTSTTLDASLYGAKLCGAALLGLGCFVAAAGFTLWPAPAVPAAKAVALRHGLWLLCIAVAVGVGQAIYGHHLREARPEEDASCLVASAGVAASPCYEIHGQAIVKLAHFLPLHLTEVLLLLAWATAHVDGVFRCPCSAHRCGRLLVLGWPWALADCARREPQEPISGSRLDIIRVSRNSPSSFRVCFSGTAPDPDRDAGREEARFRSVGRLGCKPCSGL</sequence>
<reference evidence="2" key="1">
    <citation type="submission" date="2021-02" db="EMBL/GenBank/DDBJ databases">
        <authorList>
            <person name="Dougan E. K."/>
            <person name="Rhodes N."/>
            <person name="Thang M."/>
            <person name="Chan C."/>
        </authorList>
    </citation>
    <scope>NUCLEOTIDE SEQUENCE</scope>
</reference>
<protein>
    <submittedName>
        <fullName evidence="2">Uncharacterized protein</fullName>
    </submittedName>
</protein>
<keyword evidence="1" id="KW-1133">Transmembrane helix</keyword>
<keyword evidence="1" id="KW-0472">Membrane</keyword>
<dbReference type="AlphaFoldDB" id="A0A813F2X0"/>
<keyword evidence="3" id="KW-1185">Reference proteome</keyword>
<evidence type="ECO:0000313" key="2">
    <source>
        <dbReference type="EMBL" id="CAE8607495.1"/>
    </source>
</evidence>
<accession>A0A813F2X0</accession>
<evidence type="ECO:0000313" key="3">
    <source>
        <dbReference type="Proteomes" id="UP000654075"/>
    </source>
</evidence>
<name>A0A813F2X0_POLGL</name>